<comment type="caution">
    <text evidence="1">The sequence shown here is derived from an EMBL/GenBank/DDBJ whole genome shotgun (WGS) entry which is preliminary data.</text>
</comment>
<dbReference type="Proteomes" id="UP001292094">
    <property type="component" value="Unassembled WGS sequence"/>
</dbReference>
<keyword evidence="2" id="KW-1185">Reference proteome</keyword>
<protein>
    <submittedName>
        <fullName evidence="1">Uncharacterized protein</fullName>
    </submittedName>
</protein>
<dbReference type="EMBL" id="JAWZYT010000804">
    <property type="protein sequence ID" value="KAK4318730.1"/>
    <property type="molecule type" value="Genomic_DNA"/>
</dbReference>
<name>A0AAE1Q3F3_9EUCA</name>
<dbReference type="AlphaFoldDB" id="A0AAE1Q3F3"/>
<evidence type="ECO:0000313" key="2">
    <source>
        <dbReference type="Proteomes" id="UP001292094"/>
    </source>
</evidence>
<reference evidence="1" key="1">
    <citation type="submission" date="2023-11" db="EMBL/GenBank/DDBJ databases">
        <title>Genome assemblies of two species of porcelain crab, Petrolisthes cinctipes and Petrolisthes manimaculis (Anomura: Porcellanidae).</title>
        <authorList>
            <person name="Angst P."/>
        </authorList>
    </citation>
    <scope>NUCLEOTIDE SEQUENCE</scope>
    <source>
        <strain evidence="1">PB745_02</strain>
        <tissue evidence="1">Gill</tissue>
    </source>
</reference>
<evidence type="ECO:0000313" key="1">
    <source>
        <dbReference type="EMBL" id="KAK4318730.1"/>
    </source>
</evidence>
<organism evidence="1 2">
    <name type="scientific">Petrolisthes manimaculis</name>
    <dbReference type="NCBI Taxonomy" id="1843537"/>
    <lineage>
        <taxon>Eukaryota</taxon>
        <taxon>Metazoa</taxon>
        <taxon>Ecdysozoa</taxon>
        <taxon>Arthropoda</taxon>
        <taxon>Crustacea</taxon>
        <taxon>Multicrustacea</taxon>
        <taxon>Malacostraca</taxon>
        <taxon>Eumalacostraca</taxon>
        <taxon>Eucarida</taxon>
        <taxon>Decapoda</taxon>
        <taxon>Pleocyemata</taxon>
        <taxon>Anomura</taxon>
        <taxon>Galatheoidea</taxon>
        <taxon>Porcellanidae</taxon>
        <taxon>Petrolisthes</taxon>
    </lineage>
</organism>
<accession>A0AAE1Q3F3</accession>
<sequence length="103" mass="11285">MEHSPGFHTCRGTSDLWKGSKEEQQVALSQLGVATLAHRVPATQAHQARHHHQCPPGGRMGRVCIPDPPTVSLVEAGNYSVSDRVAPITRKQRRSEVTATNLR</sequence>
<gene>
    <name evidence="1" type="ORF">Pmani_010279</name>
</gene>
<proteinExistence type="predicted"/>